<dbReference type="EMBL" id="UGTF01000002">
    <property type="protein sequence ID" value="SUB89427.1"/>
    <property type="molecule type" value="Genomic_DNA"/>
</dbReference>
<sequence length="55" mass="5567">MAAADEDSDTPVIKGKTVAVIGGGNTAMDSVRTAKPKKDTKPSVPKPNEDSGLGI</sequence>
<evidence type="ECO:0000313" key="2">
    <source>
        <dbReference type="EMBL" id="SUB89427.1"/>
    </source>
</evidence>
<accession>A0A379E9S4</accession>
<reference evidence="2 3" key="1">
    <citation type="submission" date="2018-06" db="EMBL/GenBank/DDBJ databases">
        <authorList>
            <consortium name="Pathogen Informatics"/>
            <person name="Doyle S."/>
        </authorList>
    </citation>
    <scope>NUCLEOTIDE SEQUENCE [LARGE SCALE GENOMIC DNA]</scope>
    <source>
        <strain evidence="2 3">NCTC11632</strain>
    </source>
</reference>
<dbReference type="InterPro" id="IPR036188">
    <property type="entry name" value="FAD/NAD-bd_sf"/>
</dbReference>
<evidence type="ECO:0000256" key="1">
    <source>
        <dbReference type="SAM" id="MobiDB-lite"/>
    </source>
</evidence>
<dbReference type="SUPFAM" id="SSF51905">
    <property type="entry name" value="FAD/NAD(P)-binding domain"/>
    <property type="match status" value="1"/>
</dbReference>
<proteinExistence type="predicted"/>
<protein>
    <submittedName>
        <fullName evidence="2">Putative bifunctional 2-polyprenylphenol hydroxylase/glutamate synthase subunit beta</fullName>
    </submittedName>
</protein>
<dbReference type="RefSeq" id="WP_160110280.1">
    <property type="nucleotide sequence ID" value="NZ_JBGYTE010000026.1"/>
</dbReference>
<name>A0A379E9S4_9PORP</name>
<feature type="region of interest" description="Disordered" evidence="1">
    <location>
        <begin position="23"/>
        <end position="55"/>
    </location>
</feature>
<dbReference type="Proteomes" id="UP000254156">
    <property type="component" value="Unassembled WGS sequence"/>
</dbReference>
<organism evidence="2 3">
    <name type="scientific">Porphyromonas macacae</name>
    <dbReference type="NCBI Taxonomy" id="28115"/>
    <lineage>
        <taxon>Bacteria</taxon>
        <taxon>Pseudomonadati</taxon>
        <taxon>Bacteroidota</taxon>
        <taxon>Bacteroidia</taxon>
        <taxon>Bacteroidales</taxon>
        <taxon>Porphyromonadaceae</taxon>
        <taxon>Porphyromonas</taxon>
    </lineage>
</organism>
<evidence type="ECO:0000313" key="3">
    <source>
        <dbReference type="Proteomes" id="UP000254156"/>
    </source>
</evidence>
<dbReference type="AlphaFoldDB" id="A0A379E9S4"/>
<dbReference type="Gene3D" id="3.50.50.60">
    <property type="entry name" value="FAD/NAD(P)-binding domain"/>
    <property type="match status" value="1"/>
</dbReference>
<gene>
    <name evidence="2" type="ORF">NCTC11632_01530</name>
</gene>